<protein>
    <submittedName>
        <fullName evidence="8">FtsX-like permease family protein</fullName>
    </submittedName>
</protein>
<name>A0A239MS00_9ACTN</name>
<keyword evidence="3 6" id="KW-0812">Transmembrane</keyword>
<evidence type="ECO:0000313" key="8">
    <source>
        <dbReference type="EMBL" id="SNT45511.1"/>
    </source>
</evidence>
<dbReference type="Pfam" id="PF02687">
    <property type="entry name" value="FtsX"/>
    <property type="match status" value="1"/>
</dbReference>
<evidence type="ECO:0000256" key="4">
    <source>
        <dbReference type="ARBA" id="ARBA00022989"/>
    </source>
</evidence>
<dbReference type="EMBL" id="FZOR01000031">
    <property type="protein sequence ID" value="SNT45511.1"/>
    <property type="molecule type" value="Genomic_DNA"/>
</dbReference>
<feature type="transmembrane region" description="Helical" evidence="6">
    <location>
        <begin position="197"/>
        <end position="220"/>
    </location>
</feature>
<organism evidence="8 9">
    <name type="scientific">Actinomadura meyerae</name>
    <dbReference type="NCBI Taxonomy" id="240840"/>
    <lineage>
        <taxon>Bacteria</taxon>
        <taxon>Bacillati</taxon>
        <taxon>Actinomycetota</taxon>
        <taxon>Actinomycetes</taxon>
        <taxon>Streptosporangiales</taxon>
        <taxon>Thermomonosporaceae</taxon>
        <taxon>Actinomadura</taxon>
    </lineage>
</organism>
<evidence type="ECO:0000313" key="9">
    <source>
        <dbReference type="Proteomes" id="UP000198318"/>
    </source>
</evidence>
<gene>
    <name evidence="8" type="ORF">SAMN05443665_103156</name>
</gene>
<feature type="transmembrane region" description="Helical" evidence="6">
    <location>
        <begin position="20"/>
        <end position="40"/>
    </location>
</feature>
<proteinExistence type="predicted"/>
<evidence type="ECO:0000256" key="3">
    <source>
        <dbReference type="ARBA" id="ARBA00022692"/>
    </source>
</evidence>
<dbReference type="Proteomes" id="UP000198318">
    <property type="component" value="Unassembled WGS sequence"/>
</dbReference>
<keyword evidence="4 6" id="KW-1133">Transmembrane helix</keyword>
<evidence type="ECO:0000256" key="5">
    <source>
        <dbReference type="ARBA" id="ARBA00023136"/>
    </source>
</evidence>
<keyword evidence="9" id="KW-1185">Reference proteome</keyword>
<sequence>MRGLWPRLLRGGGRSARLEVALPLVAGAVITMILLLLLGLQQGLDHRAERTAWRTPEAAAGDATAVQAVSTDYVGDRPLAVIELAALGDDPPAVPGMGRFPAPGEIWASPRLAELMADLPADQLADRFAGRVTAELSRETLEHPGELVAVVGRRPGDPSMRDRRPPHQWNEVSSVTPARIDRWSATPDLYQTTYRDIALLAVVLTALPLAGLGGLASRLMAGRRQRRLATLRLLGARTSQVVRLTIAEVATFASIGAVCGALLHRVLVPLTAQVPIKGGGWFPADVRPGVPLTVATVAAVVGMLTLGALNGLLAAVRDPLGTYRRARRDPARMRLWSVLFIGAAVALFWVRGSNPFVGIAFTVVAVLGWGLVSTGPWIVAGLGRLLAWRARRPATFLAGRRLSDSPRGAWRAVGGLTLAAFIAGFVAMSLPAGLGNAGEYASRAERLDAVVPAATVDAAVRRAEAVLRTGGVRADVGTAAAPSWLEDRDAWATLSLVTHGSGEEPDRARTAMIEHGLWGPEMTLAEDLPSMWLLRDGVAMGFLVLPTAALVALASMIIGTIARILDQRDTLIALRLAGTPQAVLLTAQRREMVLPTALLGGIAATAGLAGGATISSASPLNP</sequence>
<feature type="domain" description="ABC3 transporter permease C-terminal" evidence="7">
    <location>
        <begin position="210"/>
        <end position="306"/>
    </location>
</feature>
<dbReference type="InterPro" id="IPR003838">
    <property type="entry name" value="ABC3_permease_C"/>
</dbReference>
<dbReference type="GO" id="GO:0005886">
    <property type="term" value="C:plasma membrane"/>
    <property type="evidence" value="ECO:0007669"/>
    <property type="project" value="UniProtKB-SubCell"/>
</dbReference>
<feature type="transmembrane region" description="Helical" evidence="6">
    <location>
        <begin position="593"/>
        <end position="614"/>
    </location>
</feature>
<keyword evidence="2" id="KW-1003">Cell membrane</keyword>
<dbReference type="OrthoDB" id="4871813at2"/>
<evidence type="ECO:0000259" key="7">
    <source>
        <dbReference type="Pfam" id="PF02687"/>
    </source>
</evidence>
<evidence type="ECO:0000256" key="1">
    <source>
        <dbReference type="ARBA" id="ARBA00004651"/>
    </source>
</evidence>
<keyword evidence="5 6" id="KW-0472">Membrane</keyword>
<dbReference type="AlphaFoldDB" id="A0A239MS00"/>
<accession>A0A239MS00</accession>
<feature type="transmembrane region" description="Helical" evidence="6">
    <location>
        <begin position="333"/>
        <end position="350"/>
    </location>
</feature>
<evidence type="ECO:0000256" key="2">
    <source>
        <dbReference type="ARBA" id="ARBA00022475"/>
    </source>
</evidence>
<reference evidence="8 9" key="1">
    <citation type="submission" date="2017-06" db="EMBL/GenBank/DDBJ databases">
        <authorList>
            <person name="Kim H.J."/>
            <person name="Triplett B.A."/>
        </authorList>
    </citation>
    <scope>NUCLEOTIDE SEQUENCE [LARGE SCALE GENOMIC DNA]</scope>
    <source>
        <strain evidence="8 9">DSM 44715</strain>
    </source>
</reference>
<feature type="transmembrane region" description="Helical" evidence="6">
    <location>
        <begin position="241"/>
        <end position="263"/>
    </location>
</feature>
<evidence type="ECO:0000256" key="6">
    <source>
        <dbReference type="SAM" id="Phobius"/>
    </source>
</evidence>
<feature type="transmembrane region" description="Helical" evidence="6">
    <location>
        <begin position="290"/>
        <end position="313"/>
    </location>
</feature>
<dbReference type="RefSeq" id="WP_089329005.1">
    <property type="nucleotide sequence ID" value="NZ_FZOR01000031.1"/>
</dbReference>
<feature type="transmembrane region" description="Helical" evidence="6">
    <location>
        <begin position="356"/>
        <end position="387"/>
    </location>
</feature>
<feature type="transmembrane region" description="Helical" evidence="6">
    <location>
        <begin position="408"/>
        <end position="430"/>
    </location>
</feature>
<comment type="subcellular location">
    <subcellularLocation>
        <location evidence="1">Cell membrane</location>
        <topology evidence="1">Multi-pass membrane protein</topology>
    </subcellularLocation>
</comment>
<feature type="transmembrane region" description="Helical" evidence="6">
    <location>
        <begin position="538"/>
        <end position="565"/>
    </location>
</feature>